<feature type="domain" description="Type 4 fimbrial biogenesis protein PilX N-terminal" evidence="3">
    <location>
        <begin position="12"/>
        <end position="61"/>
    </location>
</feature>
<dbReference type="Pfam" id="PF14341">
    <property type="entry name" value="PilX_N"/>
    <property type="match status" value="1"/>
</dbReference>
<feature type="domain" description="DUF7305" evidence="4">
    <location>
        <begin position="422"/>
        <end position="476"/>
    </location>
</feature>
<sequence length="507" mass="55326">MKKQTSFIQNEKGIALVMVLLILTVMTILGLAIMGLTLNNMKMSSGERSYQSTYYIAESGITYAMDKVNQNIVNIYNDSATKGTFFSEIDQMITDINNEPPYRNFEEAFGHIPEAKITIEKIGNYEVNDNYRDYKLTSIGTIDNRSRTVEKQIRIFWVNKSNIDIPDTAVFVKEKIDLSGGAKITGDVGTNSSAPRSVVLDGGASISGTVYVGPSAGNDVIDTNNKDVKIQVVNLPYIKIFDLPQFPAFPSNSIPKNEIIYKDNNSHDVIYNESLLINSWVANNYTLKMNKDLQFNEIYITSNNTLNIDIGNTDRNIVVNHLNVPNGKINIIGKGKLILYVSNKITMGAGSVINTSTDIDNNKVSKGKKLELMKGQINKLDIFYKGTSLDMSGDQRIYGSLYAQNANITMTGGSGFQGHIITGGGKIDISGGANAITQVFYAPNSNVNITGGGTIQGNIISKSLTISGGGSVTYDSITLEDLPPMFGGTTENISPKDILSAEPTREK</sequence>
<evidence type="ECO:0000313" key="5">
    <source>
        <dbReference type="EMBL" id="THE15291.1"/>
    </source>
</evidence>
<keyword evidence="2" id="KW-0472">Membrane</keyword>
<evidence type="ECO:0000313" key="6">
    <source>
        <dbReference type="Proteomes" id="UP000306477"/>
    </source>
</evidence>
<keyword evidence="2" id="KW-0812">Transmembrane</keyword>
<keyword evidence="6" id="KW-1185">Reference proteome</keyword>
<dbReference type="Proteomes" id="UP000306477">
    <property type="component" value="Unassembled WGS sequence"/>
</dbReference>
<evidence type="ECO:0000256" key="2">
    <source>
        <dbReference type="SAM" id="Phobius"/>
    </source>
</evidence>
<dbReference type="EMBL" id="SLUB01000001">
    <property type="protein sequence ID" value="THE15291.1"/>
    <property type="molecule type" value="Genomic_DNA"/>
</dbReference>
<gene>
    <name evidence="5" type="ORF">E1I69_00130</name>
</gene>
<dbReference type="InterPro" id="IPR055729">
    <property type="entry name" value="DUF7305"/>
</dbReference>
<dbReference type="RefSeq" id="WP_136377616.1">
    <property type="nucleotide sequence ID" value="NZ_SLUB01000001.1"/>
</dbReference>
<dbReference type="Pfam" id="PF23981">
    <property type="entry name" value="DUF7305"/>
    <property type="match status" value="1"/>
</dbReference>
<dbReference type="OrthoDB" id="2163447at2"/>
<dbReference type="AlphaFoldDB" id="A0A4S3PZD2"/>
<protein>
    <submittedName>
        <fullName evidence="5">Uncharacterized protein</fullName>
    </submittedName>
</protein>
<comment type="caution">
    <text evidence="5">The sequence shown here is derived from an EMBL/GenBank/DDBJ whole genome shotgun (WGS) entry which is preliminary data.</text>
</comment>
<feature type="region of interest" description="Disordered" evidence="1">
    <location>
        <begin position="485"/>
        <end position="507"/>
    </location>
</feature>
<evidence type="ECO:0000259" key="4">
    <source>
        <dbReference type="Pfam" id="PF23981"/>
    </source>
</evidence>
<proteinExistence type="predicted"/>
<feature type="transmembrane region" description="Helical" evidence="2">
    <location>
        <begin position="12"/>
        <end position="38"/>
    </location>
</feature>
<evidence type="ECO:0000259" key="3">
    <source>
        <dbReference type="Pfam" id="PF14341"/>
    </source>
</evidence>
<dbReference type="InterPro" id="IPR025746">
    <property type="entry name" value="PilX_N_dom"/>
</dbReference>
<organism evidence="5 6">
    <name type="scientific">Bacillus timonensis</name>
    <dbReference type="NCBI Taxonomy" id="1033734"/>
    <lineage>
        <taxon>Bacteria</taxon>
        <taxon>Bacillati</taxon>
        <taxon>Bacillota</taxon>
        <taxon>Bacilli</taxon>
        <taxon>Bacillales</taxon>
        <taxon>Bacillaceae</taxon>
        <taxon>Bacillus</taxon>
    </lineage>
</organism>
<name>A0A4S3PZD2_9BACI</name>
<evidence type="ECO:0000256" key="1">
    <source>
        <dbReference type="SAM" id="MobiDB-lite"/>
    </source>
</evidence>
<keyword evidence="2" id="KW-1133">Transmembrane helix</keyword>
<accession>A0A4S3PZD2</accession>
<reference evidence="5 6" key="1">
    <citation type="journal article" date="2019" name="Indoor Air">
        <title>Impacts of indoor surface finishes on bacterial viability.</title>
        <authorList>
            <person name="Hu J."/>
            <person name="Maamar S.B."/>
            <person name="Glawe A.J."/>
            <person name="Gottel N."/>
            <person name="Gilbert J.A."/>
            <person name="Hartmann E.M."/>
        </authorList>
    </citation>
    <scope>NUCLEOTIDE SEQUENCE [LARGE SCALE GENOMIC DNA]</scope>
    <source>
        <strain evidence="5 6">AF060A6</strain>
    </source>
</reference>